<dbReference type="EMBL" id="FQVE01000004">
    <property type="protein sequence ID" value="SHG03294.1"/>
    <property type="molecule type" value="Genomic_DNA"/>
</dbReference>
<dbReference type="GO" id="GO:0016787">
    <property type="term" value="F:hydrolase activity"/>
    <property type="evidence" value="ECO:0007669"/>
    <property type="project" value="UniProtKB-KW"/>
</dbReference>
<protein>
    <submittedName>
        <fullName evidence="7">Glyoxylase, beta-lactamase superfamily II</fullName>
    </submittedName>
</protein>
<gene>
    <name evidence="7" type="ORF">SAMN02787073_3363</name>
</gene>
<dbReference type="SMART" id="SM00849">
    <property type="entry name" value="Lactamase_B"/>
    <property type="match status" value="1"/>
</dbReference>
<keyword evidence="3" id="KW-0378">Hydrolase</keyword>
<dbReference type="Gene3D" id="3.60.15.10">
    <property type="entry name" value="Ribonuclease Z/Hydroxyacylglutathione hydrolase-like"/>
    <property type="match status" value="1"/>
</dbReference>
<dbReference type="InterPro" id="IPR001279">
    <property type="entry name" value="Metallo-B-lactamas"/>
</dbReference>
<dbReference type="AlphaFoldDB" id="A0A1M5GHT7"/>
<keyword evidence="4" id="KW-0862">Zinc</keyword>
<dbReference type="InterPro" id="IPR036866">
    <property type="entry name" value="RibonucZ/Hydroxyglut_hydro"/>
</dbReference>
<name>A0A1M5GHT7_9FLAO</name>
<evidence type="ECO:0000256" key="3">
    <source>
        <dbReference type="ARBA" id="ARBA00022801"/>
    </source>
</evidence>
<dbReference type="PANTHER" id="PTHR42978:SF6">
    <property type="entry name" value="QUORUM-QUENCHING LACTONASE YTNP-RELATED"/>
    <property type="match status" value="1"/>
</dbReference>
<keyword evidence="2" id="KW-0479">Metal-binding</keyword>
<keyword evidence="5" id="KW-0732">Signal</keyword>
<dbReference type="InterPro" id="IPR051013">
    <property type="entry name" value="MBL_superfamily_lactonases"/>
</dbReference>
<dbReference type="PANTHER" id="PTHR42978">
    <property type="entry name" value="QUORUM-QUENCHING LACTONASE YTNP-RELATED-RELATED"/>
    <property type="match status" value="1"/>
</dbReference>
<dbReference type="Proteomes" id="UP000184108">
    <property type="component" value="Unassembled WGS sequence"/>
</dbReference>
<proteinExistence type="inferred from homology"/>
<feature type="domain" description="Metallo-beta-lactamase" evidence="6">
    <location>
        <begin position="101"/>
        <end position="312"/>
    </location>
</feature>
<evidence type="ECO:0000313" key="8">
    <source>
        <dbReference type="Proteomes" id="UP000184108"/>
    </source>
</evidence>
<evidence type="ECO:0000256" key="5">
    <source>
        <dbReference type="SAM" id="SignalP"/>
    </source>
</evidence>
<reference evidence="8" key="1">
    <citation type="submission" date="2016-11" db="EMBL/GenBank/DDBJ databases">
        <authorList>
            <person name="Varghese N."/>
            <person name="Submissions S."/>
        </authorList>
    </citation>
    <scope>NUCLEOTIDE SEQUENCE [LARGE SCALE GENOMIC DNA]</scope>
    <source>
        <strain evidence="8">YR203</strain>
    </source>
</reference>
<organism evidence="7 8">
    <name type="scientific">Chryseobacterium vrystaatense</name>
    <dbReference type="NCBI Taxonomy" id="307480"/>
    <lineage>
        <taxon>Bacteria</taxon>
        <taxon>Pseudomonadati</taxon>
        <taxon>Bacteroidota</taxon>
        <taxon>Flavobacteriia</taxon>
        <taxon>Flavobacteriales</taxon>
        <taxon>Weeksellaceae</taxon>
        <taxon>Chryseobacterium group</taxon>
        <taxon>Chryseobacterium</taxon>
    </lineage>
</organism>
<feature type="chain" id="PRO_5012002366" evidence="5">
    <location>
        <begin position="34"/>
        <end position="337"/>
    </location>
</feature>
<accession>A0A1M5GHT7</accession>
<dbReference type="CDD" id="cd07720">
    <property type="entry name" value="OPHC2-like_MBL-fold"/>
    <property type="match status" value="1"/>
</dbReference>
<dbReference type="Pfam" id="PF00753">
    <property type="entry name" value="Lactamase_B"/>
    <property type="match status" value="1"/>
</dbReference>
<comment type="similarity">
    <text evidence="1">Belongs to the metallo-beta-lactamase superfamily.</text>
</comment>
<dbReference type="GO" id="GO:0046872">
    <property type="term" value="F:metal ion binding"/>
    <property type="evidence" value="ECO:0007669"/>
    <property type="project" value="UniProtKB-KW"/>
</dbReference>
<dbReference type="SUPFAM" id="SSF56281">
    <property type="entry name" value="Metallo-hydrolase/oxidoreductase"/>
    <property type="match status" value="1"/>
</dbReference>
<evidence type="ECO:0000256" key="2">
    <source>
        <dbReference type="ARBA" id="ARBA00022723"/>
    </source>
</evidence>
<evidence type="ECO:0000313" key="7">
    <source>
        <dbReference type="EMBL" id="SHG03294.1"/>
    </source>
</evidence>
<sequence length="337" mass="38237">MIKDKLIMNRRALLKNGLLAGALSIVPFSHVFAETQNILPYSGEDLSGCKKIHLGELDLYILTDGYIHEKNIDTFSPRADVPLLKSILREHFRPDDYINMAMNILLVKTRDRLIILDAGMGVFADERTGFVLKSLQKAGFSPKDITDVFISHAHPDHIGGVVDKQNNLVFPNADLYISKIEYDFWLQASIKDFNNSFLKNEPEMLNQVIPAIRNILKTIRPKLKFYDFKAPLYEHFSFQLAPGHTPGLTITTISSGKEKLIYMADLLHSDVVLFPHPEWGFSGDTDLDIATKSRKKLLQELADTKTRAFACHLPWPGLGFTKKKEAAYEWIAESFMN</sequence>
<dbReference type="RefSeq" id="WP_223878191.1">
    <property type="nucleotide sequence ID" value="NZ_FQVE01000004.1"/>
</dbReference>
<evidence type="ECO:0000256" key="4">
    <source>
        <dbReference type="ARBA" id="ARBA00022833"/>
    </source>
</evidence>
<feature type="signal peptide" evidence="5">
    <location>
        <begin position="1"/>
        <end position="33"/>
    </location>
</feature>
<evidence type="ECO:0000259" key="6">
    <source>
        <dbReference type="SMART" id="SM00849"/>
    </source>
</evidence>
<evidence type="ECO:0000256" key="1">
    <source>
        <dbReference type="ARBA" id="ARBA00007749"/>
    </source>
</evidence>